<sequence>MLNNDSLDCTLHSTGVADGLLANTVDGILYGSGGTSSRSITCIGGDWFGDASLIITVGSEVLEGTSIRSSGWSKESTLCCCKESSSAGKSEMGCFLLPLTGESKGDEDDEEEEEAEDKVDVAEGDPTGVAIGTEMEGVLKKQLFNNGVQLHSANFNESSRHFTRPWFSRTSLASRPGSNMYSEFHNGLLKKTSRWSKHQVCAGRRRRAYLQSETYVLIEPGKDEEFVSEDELKIRLKGWLENWTGNSLPRDLAKFKTLDDAVSHLVKSVCELELDGEVGSVQWYQVRLE</sequence>
<protein>
    <submittedName>
        <fullName evidence="1">Uncharacterized protein</fullName>
    </submittedName>
</protein>
<dbReference type="PANTHER" id="PTHR36803:SF1">
    <property type="entry name" value="PROTEIN CHLORORESPIRATORY REDUCTION 7, CHLOROPLASTIC"/>
    <property type="match status" value="1"/>
</dbReference>
<accession>A0A4Y7JEL9</accession>
<evidence type="ECO:0000313" key="2">
    <source>
        <dbReference type="Proteomes" id="UP000316621"/>
    </source>
</evidence>
<dbReference type="Proteomes" id="UP000316621">
    <property type="component" value="Chromosome 4"/>
</dbReference>
<dbReference type="InterPro" id="IPR038150">
    <property type="entry name" value="CRR7-like_sf"/>
</dbReference>
<dbReference type="Pfam" id="PF12095">
    <property type="entry name" value="CRR7"/>
    <property type="match status" value="1"/>
</dbReference>
<dbReference type="GO" id="GO:0009570">
    <property type="term" value="C:chloroplast stroma"/>
    <property type="evidence" value="ECO:0007669"/>
    <property type="project" value="TreeGrafter"/>
</dbReference>
<keyword evidence="2" id="KW-1185">Reference proteome</keyword>
<dbReference type="EMBL" id="CM010718">
    <property type="protein sequence ID" value="RZC58492.1"/>
    <property type="molecule type" value="Genomic_DNA"/>
</dbReference>
<dbReference type="PANTHER" id="PTHR36803">
    <property type="entry name" value="PROTEIN CHLORORESPIRATORY REDUCTION 7, CHLOROPLASTIC"/>
    <property type="match status" value="1"/>
</dbReference>
<evidence type="ECO:0000313" key="1">
    <source>
        <dbReference type="EMBL" id="RZC58492.1"/>
    </source>
</evidence>
<proteinExistence type="predicted"/>
<gene>
    <name evidence="1" type="ORF">C5167_005796</name>
</gene>
<dbReference type="AlphaFoldDB" id="A0A4Y7JEL9"/>
<dbReference type="Gramene" id="RZC58492">
    <property type="protein sequence ID" value="RZC58492"/>
    <property type="gene ID" value="C5167_005796"/>
</dbReference>
<dbReference type="Gene3D" id="3.90.940.40">
    <property type="entry name" value="Protein CHLORORESPIRATORY REDUCTION 7"/>
    <property type="match status" value="1"/>
</dbReference>
<dbReference type="InterPro" id="IPR021954">
    <property type="entry name" value="CRR7"/>
</dbReference>
<organism evidence="1 2">
    <name type="scientific">Papaver somniferum</name>
    <name type="common">Opium poppy</name>
    <dbReference type="NCBI Taxonomy" id="3469"/>
    <lineage>
        <taxon>Eukaryota</taxon>
        <taxon>Viridiplantae</taxon>
        <taxon>Streptophyta</taxon>
        <taxon>Embryophyta</taxon>
        <taxon>Tracheophyta</taxon>
        <taxon>Spermatophyta</taxon>
        <taxon>Magnoliopsida</taxon>
        <taxon>Ranunculales</taxon>
        <taxon>Papaveraceae</taxon>
        <taxon>Papaveroideae</taxon>
        <taxon>Papaver</taxon>
    </lineage>
</organism>
<dbReference type="STRING" id="3469.A0A4Y7JEL9"/>
<reference evidence="1 2" key="1">
    <citation type="journal article" date="2018" name="Science">
        <title>The opium poppy genome and morphinan production.</title>
        <authorList>
            <person name="Guo L."/>
            <person name="Winzer T."/>
            <person name="Yang X."/>
            <person name="Li Y."/>
            <person name="Ning Z."/>
            <person name="He Z."/>
            <person name="Teodor R."/>
            <person name="Lu Y."/>
            <person name="Bowser T.A."/>
            <person name="Graham I.A."/>
            <person name="Ye K."/>
        </authorList>
    </citation>
    <scope>NUCLEOTIDE SEQUENCE [LARGE SCALE GENOMIC DNA]</scope>
    <source>
        <strain evidence="2">cv. HN1</strain>
        <tissue evidence="1">Leaves</tissue>
    </source>
</reference>
<name>A0A4Y7JEL9_PAPSO</name>
<dbReference type="FunFam" id="3.90.940.40:FF:000001">
    <property type="entry name" value="Protein CHLORORESPIRATORY REDUCTION 7 chloroplastic"/>
    <property type="match status" value="1"/>
</dbReference>